<dbReference type="Proteomes" id="UP000683511">
    <property type="component" value="Chromosome"/>
</dbReference>
<organism evidence="1 2">
    <name type="scientific">Richelia sinica FACHB-800</name>
    <dbReference type="NCBI Taxonomy" id="1357546"/>
    <lineage>
        <taxon>Bacteria</taxon>
        <taxon>Bacillati</taxon>
        <taxon>Cyanobacteriota</taxon>
        <taxon>Cyanophyceae</taxon>
        <taxon>Nostocales</taxon>
        <taxon>Nostocaceae</taxon>
        <taxon>Richelia</taxon>
    </lineage>
</organism>
<dbReference type="AlphaFoldDB" id="A0A975Y5A6"/>
<dbReference type="EMBL" id="CP021056">
    <property type="protein sequence ID" value="QXE24012.1"/>
    <property type="molecule type" value="Genomic_DNA"/>
</dbReference>
<reference evidence="1" key="1">
    <citation type="submission" date="2017-04" db="EMBL/GenBank/DDBJ databases">
        <title>Genome deletions in a multicellular cyanobacterial endosymbiont for morphological adaptation in marine diatoms.</title>
        <authorList>
            <person name="Wang Y."/>
            <person name="Gao H."/>
            <person name="Li R."/>
            <person name="Xu X."/>
        </authorList>
    </citation>
    <scope>NUCLEOTIDE SEQUENCE</scope>
    <source>
        <strain evidence="1">FACHB 800</strain>
    </source>
</reference>
<gene>
    <name evidence="1" type="ORF">B6N60_02714</name>
</gene>
<name>A0A975Y5A6_9NOST</name>
<sequence length="41" mass="4651">MNYEIASPFPVPEDVFMVKPLSGYSKHHRGKVIYPAAFNNV</sequence>
<accession>A0A975Y5A6</accession>
<proteinExistence type="predicted"/>
<dbReference type="KEGG" id="rsin:B6N60_02714"/>
<keyword evidence="2" id="KW-1185">Reference proteome</keyword>
<evidence type="ECO:0000313" key="2">
    <source>
        <dbReference type="Proteomes" id="UP000683511"/>
    </source>
</evidence>
<protein>
    <submittedName>
        <fullName evidence="1">GCN5-related N-acetyltransferase</fullName>
    </submittedName>
</protein>
<evidence type="ECO:0000313" key="1">
    <source>
        <dbReference type="EMBL" id="QXE24012.1"/>
    </source>
</evidence>